<gene>
    <name evidence="2" type="ORF">CKO45_09360</name>
</gene>
<dbReference type="EMBL" id="NRSG01000051">
    <property type="protein sequence ID" value="MBK1658438.1"/>
    <property type="molecule type" value="Genomic_DNA"/>
</dbReference>
<sequence length="184" mass="18664">MRPAARRLDRALVVLPSVTLGGTEQQTAVLARAMAEARLEVTLAMEPALRPDFAALPGAASELRSVTGPFGWQAGATAADNIAAQAAALAPLLQGLRPDLVILPLPWPGHGFGLLQALAAAGQRTLVIQHLAPQIADPVPEAAAPVLATLAAAPIRWAAVSAPVAARAAAFFGLPPAAVAVVPN</sequence>
<proteinExistence type="predicted"/>
<organism evidence="2 3">
    <name type="scientific">Paracraurococcus ruber</name>
    <dbReference type="NCBI Taxonomy" id="77675"/>
    <lineage>
        <taxon>Bacteria</taxon>
        <taxon>Pseudomonadati</taxon>
        <taxon>Pseudomonadota</taxon>
        <taxon>Alphaproteobacteria</taxon>
        <taxon>Acetobacterales</taxon>
        <taxon>Roseomonadaceae</taxon>
        <taxon>Paracraurococcus</taxon>
    </lineage>
</organism>
<reference evidence="2 3" key="1">
    <citation type="journal article" date="2020" name="Microorganisms">
        <title>Osmotic Adaptation and Compatible Solute Biosynthesis of Phototrophic Bacteria as Revealed from Genome Analyses.</title>
        <authorList>
            <person name="Imhoff J.F."/>
            <person name="Rahn T."/>
            <person name="Kunzel S."/>
            <person name="Keller A."/>
            <person name="Neulinger S.C."/>
        </authorList>
    </citation>
    <scope>NUCLEOTIDE SEQUENCE [LARGE SCALE GENOMIC DNA]</scope>
    <source>
        <strain evidence="2 3">DSM 15382</strain>
    </source>
</reference>
<dbReference type="InterPro" id="IPR028098">
    <property type="entry name" value="Glyco_trans_4-like_N"/>
</dbReference>
<feature type="non-terminal residue" evidence="2">
    <location>
        <position position="184"/>
    </location>
</feature>
<protein>
    <recommendedName>
        <fullName evidence="1">Glycosyltransferase subfamily 4-like N-terminal domain-containing protein</fullName>
    </recommendedName>
</protein>
<name>A0ABS1CVN4_9PROT</name>
<evidence type="ECO:0000259" key="1">
    <source>
        <dbReference type="Pfam" id="PF13439"/>
    </source>
</evidence>
<dbReference type="Pfam" id="PF13439">
    <property type="entry name" value="Glyco_transf_4"/>
    <property type="match status" value="1"/>
</dbReference>
<dbReference type="SUPFAM" id="SSF53756">
    <property type="entry name" value="UDP-Glycosyltransferase/glycogen phosphorylase"/>
    <property type="match status" value="1"/>
</dbReference>
<accession>A0ABS1CVN4</accession>
<dbReference type="Proteomes" id="UP000697995">
    <property type="component" value="Unassembled WGS sequence"/>
</dbReference>
<feature type="domain" description="Glycosyltransferase subfamily 4-like N-terminal" evidence="1">
    <location>
        <begin position="21"/>
        <end position="184"/>
    </location>
</feature>
<evidence type="ECO:0000313" key="3">
    <source>
        <dbReference type="Proteomes" id="UP000697995"/>
    </source>
</evidence>
<dbReference type="RefSeq" id="WP_200305509.1">
    <property type="nucleotide sequence ID" value="NZ_NRSG01000051.1"/>
</dbReference>
<keyword evidence="3" id="KW-1185">Reference proteome</keyword>
<comment type="caution">
    <text evidence="2">The sequence shown here is derived from an EMBL/GenBank/DDBJ whole genome shotgun (WGS) entry which is preliminary data.</text>
</comment>
<evidence type="ECO:0000313" key="2">
    <source>
        <dbReference type="EMBL" id="MBK1658438.1"/>
    </source>
</evidence>
<dbReference type="Gene3D" id="3.40.50.2000">
    <property type="entry name" value="Glycogen Phosphorylase B"/>
    <property type="match status" value="1"/>
</dbReference>